<proteinExistence type="predicted"/>
<evidence type="ECO:0000313" key="2">
    <source>
        <dbReference type="Proteomes" id="UP001215598"/>
    </source>
</evidence>
<name>A0AAD7J5B6_9AGAR</name>
<protein>
    <submittedName>
        <fullName evidence="1">Uncharacterized protein</fullName>
    </submittedName>
</protein>
<sequence>MKNFDEAVELARHRREEVRGQVPGASKVASEQNKIGLYACGSCIAGPERSGKDNIREVLTEVQTGSANFDRKTSTTPVTTGGNCTGRLGVGMKSDYRPLLELFGNRSSTLNKI</sequence>
<dbReference type="Proteomes" id="UP001215598">
    <property type="component" value="Unassembled WGS sequence"/>
</dbReference>
<keyword evidence="2" id="KW-1185">Reference proteome</keyword>
<comment type="caution">
    <text evidence="1">The sequence shown here is derived from an EMBL/GenBank/DDBJ whole genome shotgun (WGS) entry which is preliminary data.</text>
</comment>
<evidence type="ECO:0000313" key="1">
    <source>
        <dbReference type="EMBL" id="KAJ7757502.1"/>
    </source>
</evidence>
<dbReference type="AlphaFoldDB" id="A0AAD7J5B6"/>
<reference evidence="1" key="1">
    <citation type="submission" date="2023-03" db="EMBL/GenBank/DDBJ databases">
        <title>Massive genome expansion in bonnet fungi (Mycena s.s.) driven by repeated elements and novel gene families across ecological guilds.</title>
        <authorList>
            <consortium name="Lawrence Berkeley National Laboratory"/>
            <person name="Harder C.B."/>
            <person name="Miyauchi S."/>
            <person name="Viragh M."/>
            <person name="Kuo A."/>
            <person name="Thoen E."/>
            <person name="Andreopoulos B."/>
            <person name="Lu D."/>
            <person name="Skrede I."/>
            <person name="Drula E."/>
            <person name="Henrissat B."/>
            <person name="Morin E."/>
            <person name="Kohler A."/>
            <person name="Barry K."/>
            <person name="LaButti K."/>
            <person name="Morin E."/>
            <person name="Salamov A."/>
            <person name="Lipzen A."/>
            <person name="Mereny Z."/>
            <person name="Hegedus B."/>
            <person name="Baldrian P."/>
            <person name="Stursova M."/>
            <person name="Weitz H."/>
            <person name="Taylor A."/>
            <person name="Grigoriev I.V."/>
            <person name="Nagy L.G."/>
            <person name="Martin F."/>
            <person name="Kauserud H."/>
        </authorList>
    </citation>
    <scope>NUCLEOTIDE SEQUENCE</scope>
    <source>
        <strain evidence="1">CBHHK182m</strain>
    </source>
</reference>
<accession>A0AAD7J5B6</accession>
<organism evidence="1 2">
    <name type="scientific">Mycena metata</name>
    <dbReference type="NCBI Taxonomy" id="1033252"/>
    <lineage>
        <taxon>Eukaryota</taxon>
        <taxon>Fungi</taxon>
        <taxon>Dikarya</taxon>
        <taxon>Basidiomycota</taxon>
        <taxon>Agaricomycotina</taxon>
        <taxon>Agaricomycetes</taxon>
        <taxon>Agaricomycetidae</taxon>
        <taxon>Agaricales</taxon>
        <taxon>Marasmiineae</taxon>
        <taxon>Mycenaceae</taxon>
        <taxon>Mycena</taxon>
    </lineage>
</organism>
<gene>
    <name evidence="1" type="ORF">B0H16DRAFT_1457678</name>
</gene>
<dbReference type="EMBL" id="JARKIB010000044">
    <property type="protein sequence ID" value="KAJ7757502.1"/>
    <property type="molecule type" value="Genomic_DNA"/>
</dbReference>